<protein>
    <submittedName>
        <fullName evidence="1">Uncharacterized protein</fullName>
    </submittedName>
</protein>
<accession>A0AA42MZC5</accession>
<evidence type="ECO:0000313" key="2">
    <source>
        <dbReference type="Proteomes" id="UP001158730"/>
    </source>
</evidence>
<comment type="caution">
    <text evidence="1">The sequence shown here is derived from an EMBL/GenBank/DDBJ whole genome shotgun (WGS) entry which is preliminary data.</text>
</comment>
<sequence>MLKEEQVRNLLVECERLVGQPLTQIRGNLTKSENRSAAIFELIAIEAFSALGNVEYEPFHNSPDIRVTLPDGSQAWVEVAFLYDKYWKQERQSRELTMALRDHAKTQGVAPEKISLRFNGLATDAGYDRHLPELHELKKFLKEDYVEAILDRIHAEPLQPFTVVHPVFSFEVSYVPTAIYGSGGGLVQEAPKDVKQHQLFKLIKRKASQHSVEGFRIVCVGTDSSNALSRSRAPAVISAEQALSTAFSETTSVGCVITVDIKHDYQPFSQLRKLAQLGIYGNPRAKALLTQGMTESLKNLNFNRWKYSFELNQYQTPSKGLARKLLGSIRMTTRSDGMSLEIPSALLVEILAGREKLFEGESGMDTEIQHFLSGDYRVENCALIPADVQAGEGAKVKLDLVVDHDAIFERLSKPKDESALIS</sequence>
<name>A0AA42MZC5_AQUAC</name>
<dbReference type="RefSeq" id="WP_280053469.1">
    <property type="nucleotide sequence ID" value="NZ_JAOBYN010000005.1"/>
</dbReference>
<dbReference type="AlphaFoldDB" id="A0AA42MZC5"/>
<organism evidence="1 2">
    <name type="scientific">Aquipseudomonas alcaligenes</name>
    <name type="common">Pseudomonas alcaligenes</name>
    <dbReference type="NCBI Taxonomy" id="43263"/>
    <lineage>
        <taxon>Bacteria</taxon>
        <taxon>Pseudomonadati</taxon>
        <taxon>Pseudomonadota</taxon>
        <taxon>Gammaproteobacteria</taxon>
        <taxon>Pseudomonadales</taxon>
        <taxon>Pseudomonadaceae</taxon>
        <taxon>Aquipseudomonas</taxon>
    </lineage>
</organism>
<reference evidence="1" key="1">
    <citation type="submission" date="2022-09" db="EMBL/GenBank/DDBJ databases">
        <title>Intensive care unit water sources are persistently colonized with multi-drug resistant bacteria and are the site of extensive horizontal gene transfer of antibiotic resistance genes.</title>
        <authorList>
            <person name="Diorio-Toth L."/>
        </authorList>
    </citation>
    <scope>NUCLEOTIDE SEQUENCE</scope>
    <source>
        <strain evidence="1">GD03990</strain>
    </source>
</reference>
<gene>
    <name evidence="1" type="ORF">N5C05_07305</name>
</gene>
<dbReference type="Proteomes" id="UP001158730">
    <property type="component" value="Unassembled WGS sequence"/>
</dbReference>
<proteinExistence type="predicted"/>
<dbReference type="EMBL" id="JAOBYN010000005">
    <property type="protein sequence ID" value="MDH1054566.1"/>
    <property type="molecule type" value="Genomic_DNA"/>
</dbReference>
<evidence type="ECO:0000313" key="1">
    <source>
        <dbReference type="EMBL" id="MDH1054566.1"/>
    </source>
</evidence>